<sequence>MRRALTTGLALYLALGGVLSSPVQVQAPFELNRENISEVEDIPASAKPPRQLRGRFLHITDMHPDPLYQVGGSVSSACHRNKPKKDTQRAGYLGTPYKDCDSPLTLTDYTLDYLEQHWAEHIDFVIWTGDSARHDNDRKNPRTPKNIYDLNRQMTKRMEQIFLSKGIPVVPTIGNNDVWRPNSITLEYSTIWKSFIPFSSYGVFQRGGYFIVDVIPDTLAAISLNTMYFYDSNKAVGGCEYTQPNDPGNLQLDWLGVQLGIFRDKGISVWLMGHIPPTPDLYFPECYYRYTEISLRFQDTIVGHLFGHMNIDHVNQGFDTLFEDDITGGGKVVVEAHKGLDKVLLKDFSELPEDVDYGDYGVINVSPSVVPTYFPSFRVFNYNISAEAVQEALDTKERRHRGETFLRPPPHGHRKPDPGKPREKQCKKAEFKDSWRCHFSKGDWHSDPEAPSRKNGLMSPLGFAQYYLPDVENANETYTPKWELEYMTYGLSVFEKNRTDEPQEVIPRMNLPKSLRNGGGGKYAPYSLNDLTIPSWIELARKLGNGENRKLRKKFREYMFMGHGEAV</sequence>
<organism evidence="1 2">
    <name type="scientific">Thelephora ganbajun</name>
    <name type="common">Ganba fungus</name>
    <dbReference type="NCBI Taxonomy" id="370292"/>
    <lineage>
        <taxon>Eukaryota</taxon>
        <taxon>Fungi</taxon>
        <taxon>Dikarya</taxon>
        <taxon>Basidiomycota</taxon>
        <taxon>Agaricomycotina</taxon>
        <taxon>Agaricomycetes</taxon>
        <taxon>Thelephorales</taxon>
        <taxon>Thelephoraceae</taxon>
        <taxon>Thelephora</taxon>
    </lineage>
</organism>
<name>A0ACB6ZB72_THEGA</name>
<comment type="caution">
    <text evidence="1">The sequence shown here is derived from an EMBL/GenBank/DDBJ whole genome shotgun (WGS) entry which is preliminary data.</text>
</comment>
<proteinExistence type="predicted"/>
<evidence type="ECO:0000313" key="1">
    <source>
        <dbReference type="EMBL" id="KAF9646747.1"/>
    </source>
</evidence>
<keyword evidence="2" id="KW-1185">Reference proteome</keyword>
<protein>
    <submittedName>
        <fullName evidence="1">Uncharacterized protein</fullName>
    </submittedName>
</protein>
<dbReference type="EMBL" id="MU118049">
    <property type="protein sequence ID" value="KAF9646747.1"/>
    <property type="molecule type" value="Genomic_DNA"/>
</dbReference>
<reference evidence="1" key="2">
    <citation type="journal article" date="2020" name="Nat. Commun.">
        <title>Large-scale genome sequencing of mycorrhizal fungi provides insights into the early evolution of symbiotic traits.</title>
        <authorList>
            <person name="Miyauchi S."/>
            <person name="Kiss E."/>
            <person name="Kuo A."/>
            <person name="Drula E."/>
            <person name="Kohler A."/>
            <person name="Sanchez-Garcia M."/>
            <person name="Morin E."/>
            <person name="Andreopoulos B."/>
            <person name="Barry K.W."/>
            <person name="Bonito G."/>
            <person name="Buee M."/>
            <person name="Carver A."/>
            <person name="Chen C."/>
            <person name="Cichocki N."/>
            <person name="Clum A."/>
            <person name="Culley D."/>
            <person name="Crous P.W."/>
            <person name="Fauchery L."/>
            <person name="Girlanda M."/>
            <person name="Hayes R.D."/>
            <person name="Keri Z."/>
            <person name="LaButti K."/>
            <person name="Lipzen A."/>
            <person name="Lombard V."/>
            <person name="Magnuson J."/>
            <person name="Maillard F."/>
            <person name="Murat C."/>
            <person name="Nolan M."/>
            <person name="Ohm R.A."/>
            <person name="Pangilinan J."/>
            <person name="Pereira M.F."/>
            <person name="Perotto S."/>
            <person name="Peter M."/>
            <person name="Pfister S."/>
            <person name="Riley R."/>
            <person name="Sitrit Y."/>
            <person name="Stielow J.B."/>
            <person name="Szollosi G."/>
            <person name="Zifcakova L."/>
            <person name="Stursova M."/>
            <person name="Spatafora J.W."/>
            <person name="Tedersoo L."/>
            <person name="Vaario L.M."/>
            <person name="Yamada A."/>
            <person name="Yan M."/>
            <person name="Wang P."/>
            <person name="Xu J."/>
            <person name="Bruns T."/>
            <person name="Baldrian P."/>
            <person name="Vilgalys R."/>
            <person name="Dunand C."/>
            <person name="Henrissat B."/>
            <person name="Grigoriev I.V."/>
            <person name="Hibbett D."/>
            <person name="Nagy L.G."/>
            <person name="Martin F.M."/>
        </authorList>
    </citation>
    <scope>NUCLEOTIDE SEQUENCE</scope>
    <source>
        <strain evidence="1">P2</strain>
    </source>
</reference>
<gene>
    <name evidence="1" type="ORF">BDM02DRAFT_3156429</name>
</gene>
<dbReference type="Proteomes" id="UP000886501">
    <property type="component" value="Unassembled WGS sequence"/>
</dbReference>
<accession>A0ACB6ZB72</accession>
<evidence type="ECO:0000313" key="2">
    <source>
        <dbReference type="Proteomes" id="UP000886501"/>
    </source>
</evidence>
<reference evidence="1" key="1">
    <citation type="submission" date="2019-10" db="EMBL/GenBank/DDBJ databases">
        <authorList>
            <consortium name="DOE Joint Genome Institute"/>
            <person name="Kuo A."/>
            <person name="Miyauchi S."/>
            <person name="Kiss E."/>
            <person name="Drula E."/>
            <person name="Kohler A."/>
            <person name="Sanchez-Garcia M."/>
            <person name="Andreopoulos B."/>
            <person name="Barry K.W."/>
            <person name="Bonito G."/>
            <person name="Buee M."/>
            <person name="Carver A."/>
            <person name="Chen C."/>
            <person name="Cichocki N."/>
            <person name="Clum A."/>
            <person name="Culley D."/>
            <person name="Crous P.W."/>
            <person name="Fauchery L."/>
            <person name="Girlanda M."/>
            <person name="Hayes R."/>
            <person name="Keri Z."/>
            <person name="Labutti K."/>
            <person name="Lipzen A."/>
            <person name="Lombard V."/>
            <person name="Magnuson J."/>
            <person name="Maillard F."/>
            <person name="Morin E."/>
            <person name="Murat C."/>
            <person name="Nolan M."/>
            <person name="Ohm R."/>
            <person name="Pangilinan J."/>
            <person name="Pereira M."/>
            <person name="Perotto S."/>
            <person name="Peter M."/>
            <person name="Riley R."/>
            <person name="Sitrit Y."/>
            <person name="Stielow B."/>
            <person name="Szollosi G."/>
            <person name="Zifcakova L."/>
            <person name="Stursova M."/>
            <person name="Spatafora J.W."/>
            <person name="Tedersoo L."/>
            <person name="Vaario L.-M."/>
            <person name="Yamada A."/>
            <person name="Yan M."/>
            <person name="Wang P."/>
            <person name="Xu J."/>
            <person name="Bruns T."/>
            <person name="Baldrian P."/>
            <person name="Vilgalys R."/>
            <person name="Henrissat B."/>
            <person name="Grigoriev I.V."/>
            <person name="Hibbett D."/>
            <person name="Nagy L.G."/>
            <person name="Martin F.M."/>
        </authorList>
    </citation>
    <scope>NUCLEOTIDE SEQUENCE</scope>
    <source>
        <strain evidence="1">P2</strain>
    </source>
</reference>